<proteinExistence type="predicted"/>
<protein>
    <submittedName>
        <fullName evidence="1">Uncharacterized protein</fullName>
    </submittedName>
</protein>
<dbReference type="AlphaFoldDB" id="A0A7C9A255"/>
<accession>A0A7C9A255</accession>
<dbReference type="EMBL" id="GISG01196417">
    <property type="protein sequence ID" value="MBA4657499.1"/>
    <property type="molecule type" value="Transcribed_RNA"/>
</dbReference>
<sequence>MDSLGTRRGAAGCNLRVSLMTNFKYLTSLRLDSPVTPFSLKTSLTSACALSITFGFLNNSDIAHSNVEKVVSLPALKISKMTDLMLLVVKENDIFALSFSFRNLKRTSTKSSSASPCLFLDACSSIIGSSILSDSLIISSSFFLKPLIESSNLKDG</sequence>
<name>A0A7C9A255_OPUST</name>
<organism evidence="1">
    <name type="scientific">Opuntia streptacantha</name>
    <name type="common">Prickly pear cactus</name>
    <name type="synonym">Opuntia cardona</name>
    <dbReference type="NCBI Taxonomy" id="393608"/>
    <lineage>
        <taxon>Eukaryota</taxon>
        <taxon>Viridiplantae</taxon>
        <taxon>Streptophyta</taxon>
        <taxon>Embryophyta</taxon>
        <taxon>Tracheophyta</taxon>
        <taxon>Spermatophyta</taxon>
        <taxon>Magnoliopsida</taxon>
        <taxon>eudicotyledons</taxon>
        <taxon>Gunneridae</taxon>
        <taxon>Pentapetalae</taxon>
        <taxon>Caryophyllales</taxon>
        <taxon>Cactineae</taxon>
        <taxon>Cactaceae</taxon>
        <taxon>Opuntioideae</taxon>
        <taxon>Opuntia</taxon>
    </lineage>
</organism>
<reference evidence="1" key="1">
    <citation type="journal article" date="2013" name="J. Plant Res.">
        <title>Effect of fungi and light on seed germination of three Opuntia species from semiarid lands of central Mexico.</title>
        <authorList>
            <person name="Delgado-Sanchez P."/>
            <person name="Jimenez-Bremont J.F."/>
            <person name="Guerrero-Gonzalez Mde L."/>
            <person name="Flores J."/>
        </authorList>
    </citation>
    <scope>NUCLEOTIDE SEQUENCE</scope>
    <source>
        <tissue evidence="1">Cladode</tissue>
    </source>
</reference>
<reference evidence="1" key="2">
    <citation type="submission" date="2020-07" db="EMBL/GenBank/DDBJ databases">
        <authorList>
            <person name="Vera ALvarez R."/>
            <person name="Arias-Moreno D.M."/>
            <person name="Jimenez-Jacinto V."/>
            <person name="Jimenez-Bremont J.F."/>
            <person name="Swaminathan K."/>
            <person name="Moose S.P."/>
            <person name="Guerrero-Gonzalez M.L."/>
            <person name="Marino-Ramirez L."/>
            <person name="Landsman D."/>
            <person name="Rodriguez-Kessler M."/>
            <person name="Delgado-Sanchez P."/>
        </authorList>
    </citation>
    <scope>NUCLEOTIDE SEQUENCE</scope>
    <source>
        <tissue evidence="1">Cladode</tissue>
    </source>
</reference>
<evidence type="ECO:0000313" key="1">
    <source>
        <dbReference type="EMBL" id="MBA4657499.1"/>
    </source>
</evidence>